<sequence>MLSAALGSMVLLGVGAAPAAADGSVQLPITSHGDIVVDGVHERVFISDPQGGSVVVTDYDGALVARIVSLPGATGLALSEDSGSLYVALRDGDAIAEIDTGSLAETARHDTGAGTAPRQVALAGERLWFGYGTSGEGNLGSLDLSSDDPVVTLDQEGPYDWYSAPLLASAPGDPGTLVAGAPGQSPTEVAVYDVGSGTAQGRAYRRDPGADGSGNLRDMAVTPDGGQVILASGYPYHHHAYRTSDLAAAGRYTTDSYPNSVAIAPDGAIAAGIDGAYSPDVYLFEPGLSTAFREYDFPQTSGHTPTLRPAGLAWTPDAGRIFALTEQYGTENLTLQVLHEPAKTETTMTVQAPESAGRNKDLVLTGRLVSTAPFAAGSTVEVSRLDDPADGEGTVVGSAEVAADGTFTFTDRPGAKGEIQYTVRYAGDARHTEAVATATVRVR</sequence>
<organism evidence="2 3">
    <name type="scientific">Streptomyces macrosporus</name>
    <dbReference type="NCBI Taxonomy" id="44032"/>
    <lineage>
        <taxon>Bacteria</taxon>
        <taxon>Bacillati</taxon>
        <taxon>Actinomycetota</taxon>
        <taxon>Actinomycetes</taxon>
        <taxon>Kitasatosporales</taxon>
        <taxon>Streptomycetaceae</taxon>
        <taxon>Streptomyces</taxon>
    </lineage>
</organism>
<dbReference type="PANTHER" id="PTHR47197:SF3">
    <property type="entry name" value="DIHYDRO-HEME D1 DEHYDROGENASE"/>
    <property type="match status" value="1"/>
</dbReference>
<proteinExistence type="predicted"/>
<dbReference type="SUPFAM" id="SSF50969">
    <property type="entry name" value="YVTN repeat-like/Quinoprotein amine dehydrogenase"/>
    <property type="match status" value="1"/>
</dbReference>
<dbReference type="InterPro" id="IPR015943">
    <property type="entry name" value="WD40/YVTN_repeat-like_dom_sf"/>
</dbReference>
<feature type="chain" id="PRO_5046414723" description="Ig-like domain repeat protein" evidence="1">
    <location>
        <begin position="20"/>
        <end position="443"/>
    </location>
</feature>
<feature type="signal peptide" evidence="1">
    <location>
        <begin position="1"/>
        <end position="19"/>
    </location>
</feature>
<dbReference type="EMBL" id="BAAASZ010000027">
    <property type="protein sequence ID" value="GAA2452449.1"/>
    <property type="molecule type" value="Genomic_DNA"/>
</dbReference>
<evidence type="ECO:0008006" key="4">
    <source>
        <dbReference type="Google" id="ProtNLM"/>
    </source>
</evidence>
<protein>
    <recommendedName>
        <fullName evidence="4">Ig-like domain repeat protein</fullName>
    </recommendedName>
</protein>
<dbReference type="Gene3D" id="2.130.10.10">
    <property type="entry name" value="YVTN repeat-like/Quinoprotein amine dehydrogenase"/>
    <property type="match status" value="2"/>
</dbReference>
<dbReference type="InterPro" id="IPR011044">
    <property type="entry name" value="Quino_amine_DH_bsu"/>
</dbReference>
<dbReference type="RefSeq" id="WP_344325275.1">
    <property type="nucleotide sequence ID" value="NZ_BAAASZ010000027.1"/>
</dbReference>
<keyword evidence="3" id="KW-1185">Reference proteome</keyword>
<dbReference type="PANTHER" id="PTHR47197">
    <property type="entry name" value="PROTEIN NIRF"/>
    <property type="match status" value="1"/>
</dbReference>
<gene>
    <name evidence="2" type="ORF">GCM10010405_40240</name>
</gene>
<accession>A0ABN3KBV5</accession>
<comment type="caution">
    <text evidence="2">The sequence shown here is derived from an EMBL/GenBank/DDBJ whole genome shotgun (WGS) entry which is preliminary data.</text>
</comment>
<name>A0ABN3KBV5_9ACTN</name>
<reference evidence="2 3" key="1">
    <citation type="journal article" date="2019" name="Int. J. Syst. Evol. Microbiol.">
        <title>The Global Catalogue of Microorganisms (GCM) 10K type strain sequencing project: providing services to taxonomists for standard genome sequencing and annotation.</title>
        <authorList>
            <consortium name="The Broad Institute Genomics Platform"/>
            <consortium name="The Broad Institute Genome Sequencing Center for Infectious Disease"/>
            <person name="Wu L."/>
            <person name="Ma J."/>
        </authorList>
    </citation>
    <scope>NUCLEOTIDE SEQUENCE [LARGE SCALE GENOMIC DNA]</scope>
    <source>
        <strain evidence="2 3">JCM 6305</strain>
    </source>
</reference>
<evidence type="ECO:0000313" key="2">
    <source>
        <dbReference type="EMBL" id="GAA2452449.1"/>
    </source>
</evidence>
<evidence type="ECO:0000256" key="1">
    <source>
        <dbReference type="SAM" id="SignalP"/>
    </source>
</evidence>
<keyword evidence="1" id="KW-0732">Signal</keyword>
<dbReference type="InterPro" id="IPR051200">
    <property type="entry name" value="Host-pathogen_enzymatic-act"/>
</dbReference>
<dbReference type="Proteomes" id="UP001501638">
    <property type="component" value="Unassembled WGS sequence"/>
</dbReference>
<evidence type="ECO:0000313" key="3">
    <source>
        <dbReference type="Proteomes" id="UP001501638"/>
    </source>
</evidence>